<name>A0A5E8GUF8_ROSAD</name>
<dbReference type="EMBL" id="ACCU02000003">
    <property type="protein sequence ID" value="EEE43166.2"/>
    <property type="molecule type" value="Genomic_DNA"/>
</dbReference>
<reference evidence="2 3" key="1">
    <citation type="submission" date="2008-01" db="EMBL/GenBank/DDBJ databases">
        <authorList>
            <person name="Wagner-Dobler I."/>
            <person name="Ferriera S."/>
            <person name="Johnson J."/>
            <person name="Kravitz S."/>
            <person name="Beeson K."/>
            <person name="Sutton G."/>
            <person name="Rogers Y.-H."/>
            <person name="Friedman R."/>
            <person name="Frazier M."/>
            <person name="Venter J.C."/>
        </authorList>
    </citation>
    <scope>NUCLEOTIDE SEQUENCE [LARGE SCALE GENOMIC DNA]</scope>
    <source>
        <strain evidence="3">DSM 17067 / NCIMB 14079 / DFL-11</strain>
    </source>
</reference>
<proteinExistence type="predicted"/>
<dbReference type="Proteomes" id="UP000004703">
    <property type="component" value="Chromosome"/>
</dbReference>
<gene>
    <name evidence="2" type="ORF">SADFL11_452</name>
</gene>
<dbReference type="RefSeq" id="WP_134852925.1">
    <property type="nucleotide sequence ID" value="NZ_CM011002.1"/>
</dbReference>
<sequence>MGRPKINVQRPPDPPPAPELPELPPMPELKVPELNLPDINIAAPEIDMSAIGAVPEYKGVEYDESEFDMDAPIMGTRDQDRIDAGDLRVKNENKTKKTTSKKKSKAVNTAINQSSGLFIDF</sequence>
<protein>
    <submittedName>
        <fullName evidence="2">Uncharacterized protein</fullName>
    </submittedName>
</protein>
<comment type="caution">
    <text evidence="2">The sequence shown here is derived from an EMBL/GenBank/DDBJ whole genome shotgun (WGS) entry which is preliminary data.</text>
</comment>
<evidence type="ECO:0000313" key="2">
    <source>
        <dbReference type="EMBL" id="EEE43166.2"/>
    </source>
</evidence>
<organism evidence="2 3">
    <name type="scientific">Roseibium alexandrii (strain DSM 17067 / NCIMB 14079 / DFL-11)</name>
    <name type="common">Labrenzia alexandrii</name>
    <dbReference type="NCBI Taxonomy" id="244592"/>
    <lineage>
        <taxon>Bacteria</taxon>
        <taxon>Pseudomonadati</taxon>
        <taxon>Pseudomonadota</taxon>
        <taxon>Alphaproteobacteria</taxon>
        <taxon>Hyphomicrobiales</taxon>
        <taxon>Stappiaceae</taxon>
        <taxon>Roseibium</taxon>
    </lineage>
</organism>
<evidence type="ECO:0000313" key="3">
    <source>
        <dbReference type="Proteomes" id="UP000004703"/>
    </source>
</evidence>
<dbReference type="AlphaFoldDB" id="A0A5E8GUF8"/>
<reference evidence="2 3" key="2">
    <citation type="submission" date="2013-04" db="EMBL/GenBank/DDBJ databases">
        <authorList>
            <person name="Fiebig A."/>
            <person name="Pradella S."/>
            <person name="Wagner-Doebler I."/>
        </authorList>
    </citation>
    <scope>NUCLEOTIDE SEQUENCE [LARGE SCALE GENOMIC DNA]</scope>
    <source>
        <strain evidence="3">DSM 17067 / NCIMB 14079 / DFL-11</strain>
    </source>
</reference>
<evidence type="ECO:0000256" key="1">
    <source>
        <dbReference type="SAM" id="MobiDB-lite"/>
    </source>
</evidence>
<feature type="compositionally biased region" description="Pro residues" evidence="1">
    <location>
        <begin position="11"/>
        <end position="27"/>
    </location>
</feature>
<feature type="region of interest" description="Disordered" evidence="1">
    <location>
        <begin position="1"/>
        <end position="29"/>
    </location>
</feature>
<accession>A0A5E8GUF8</accession>